<protein>
    <submittedName>
        <fullName evidence="1">Uncharacterized protein</fullName>
    </submittedName>
</protein>
<dbReference type="AlphaFoldDB" id="A0AAV8QD27"/>
<organism evidence="1 2">
    <name type="scientific">Ensete ventricosum</name>
    <name type="common">Abyssinian banana</name>
    <name type="synonym">Musa ensete</name>
    <dbReference type="NCBI Taxonomy" id="4639"/>
    <lineage>
        <taxon>Eukaryota</taxon>
        <taxon>Viridiplantae</taxon>
        <taxon>Streptophyta</taxon>
        <taxon>Embryophyta</taxon>
        <taxon>Tracheophyta</taxon>
        <taxon>Spermatophyta</taxon>
        <taxon>Magnoliopsida</taxon>
        <taxon>Liliopsida</taxon>
        <taxon>Zingiberales</taxon>
        <taxon>Musaceae</taxon>
        <taxon>Ensete</taxon>
    </lineage>
</organism>
<accession>A0AAV8QD27</accession>
<evidence type="ECO:0000313" key="1">
    <source>
        <dbReference type="EMBL" id="KAJ8466719.1"/>
    </source>
</evidence>
<keyword evidence="2" id="KW-1185">Reference proteome</keyword>
<proteinExistence type="predicted"/>
<name>A0AAV8QD27_ENSVE</name>
<reference evidence="1 2" key="1">
    <citation type="submission" date="2022-12" db="EMBL/GenBank/DDBJ databases">
        <title>Chromosome-scale assembly of the Ensete ventricosum genome.</title>
        <authorList>
            <person name="Dussert Y."/>
            <person name="Stocks J."/>
            <person name="Wendawek A."/>
            <person name="Woldeyes F."/>
            <person name="Nichols R.A."/>
            <person name="Borrell J.S."/>
        </authorList>
    </citation>
    <scope>NUCLEOTIDE SEQUENCE [LARGE SCALE GENOMIC DNA]</scope>
    <source>
        <strain evidence="2">cv. Maze</strain>
        <tissue evidence="1">Seeds</tissue>
    </source>
</reference>
<dbReference type="Proteomes" id="UP001222027">
    <property type="component" value="Unassembled WGS sequence"/>
</dbReference>
<dbReference type="EMBL" id="JAQQAF010000008">
    <property type="protein sequence ID" value="KAJ8466719.1"/>
    <property type="molecule type" value="Genomic_DNA"/>
</dbReference>
<evidence type="ECO:0000313" key="2">
    <source>
        <dbReference type="Proteomes" id="UP001222027"/>
    </source>
</evidence>
<comment type="caution">
    <text evidence="1">The sequence shown here is derived from an EMBL/GenBank/DDBJ whole genome shotgun (WGS) entry which is preliminary data.</text>
</comment>
<sequence>MWEKINDDFVVTFARMNSTPYKVALPKTEKLDRVDKAPKRPILFLGQSIASPSRNRRAAPSSPLVGGAAFRPPTRRWFLWMWYI</sequence>
<gene>
    <name evidence="1" type="ORF">OPV22_029271</name>
</gene>